<sequence length="176" mass="19073">MFSLQRFIALYLFCWVCFLGGVSGTSSTTATSTATSATSKPSSSSCGKTPRCIVCIVNHTVTASSTTFTTGFSPASVWLPACKSAQLAGQTRETLTVNLVDAADYYLTLSYCLAHAINLASTNHTTFFHQDNDTVYLCFDEQHHYLPPQVGFHPGSIAWAAVVVTILVIFRLQSLR</sequence>
<accession>A0A0G2UIN1</accession>
<evidence type="ECO:0000313" key="3">
    <source>
        <dbReference type="Proteomes" id="UP000128650"/>
    </source>
</evidence>
<protein>
    <submittedName>
        <fullName evidence="2">GP4 protein</fullName>
    </submittedName>
</protein>
<keyword evidence="1" id="KW-1133">Transmembrane helix</keyword>
<dbReference type="GO" id="GO:0019031">
    <property type="term" value="C:viral envelope"/>
    <property type="evidence" value="ECO:0007669"/>
    <property type="project" value="InterPro"/>
</dbReference>
<organism evidence="2 3">
    <name type="scientific">Pebjah virus</name>
    <dbReference type="NCBI Taxonomy" id="1658615"/>
    <lineage>
        <taxon>Viruses</taxon>
        <taxon>Riboviria</taxon>
        <taxon>Orthornavirae</taxon>
        <taxon>Pisuviricota</taxon>
        <taxon>Pisoniviricetes</taxon>
        <taxon>Nidovirales</taxon>
        <taxon>Arnidovirineae</taxon>
        <taxon>Arteriviridae</taxon>
        <taxon>Simarterivirinae</taxon>
        <taxon>Iotaarterivirus</taxon>
        <taxon>Peiartevirus</taxon>
        <taxon>Iotaarterivirus pejah</taxon>
    </lineage>
</organism>
<keyword evidence="1" id="KW-0472">Membrane</keyword>
<keyword evidence="1" id="KW-0812">Transmembrane</keyword>
<evidence type="ECO:0000313" key="2">
    <source>
        <dbReference type="EMBL" id="AKI29934.1"/>
    </source>
</evidence>
<proteinExistence type="predicted"/>
<dbReference type="Proteomes" id="UP000128650">
    <property type="component" value="Genome"/>
</dbReference>
<reference evidence="2 3" key="1">
    <citation type="journal article" date="2015" name="J. Virol.">
        <title>Historical Outbreaks of Simian Hemorrhagic Fever in Captive Macaques Were Caused by Distinct Arteriviruses.</title>
        <authorList>
            <person name="Lauck M."/>
            <person name="Alkhovsky S.V."/>
            <person name="Bao Y."/>
            <person name="Bailey A.L."/>
            <person name="Shevtsova Z.V."/>
            <person name="Shchetinin A.M."/>
            <person name="Vishnevskaya T.V."/>
            <person name="Lackemeyer M.G."/>
            <person name="Postnikova E."/>
            <person name="Mazur S."/>
            <person name="Wada J."/>
            <person name="Radoshitzky S.R."/>
            <person name="Friedrich T.C."/>
            <person name="Lapin B.A."/>
            <person name="Deriabin P.G."/>
            <person name="Jahrling P.B."/>
            <person name="Goldberg T.L."/>
            <person name="O'Connor D.H."/>
            <person name="Kuhn J.H."/>
        </authorList>
    </citation>
    <scope>NUCLEOTIDE SEQUENCE [LARGE SCALE GENOMIC DNA]</scope>
    <source>
        <strain evidence="2">F628</strain>
    </source>
</reference>
<dbReference type="EMBL" id="KR139838">
    <property type="protein sequence ID" value="AKI29934.1"/>
    <property type="molecule type" value="Genomic_RNA"/>
</dbReference>
<dbReference type="InterPro" id="IPR003412">
    <property type="entry name" value="Arteri_GP4"/>
</dbReference>
<dbReference type="Pfam" id="PF02497">
    <property type="entry name" value="Arteri_GP4"/>
    <property type="match status" value="1"/>
</dbReference>
<evidence type="ECO:0000256" key="1">
    <source>
        <dbReference type="SAM" id="Phobius"/>
    </source>
</evidence>
<name>A0A0G2UIN1_9NIDO</name>
<gene>
    <name evidence="2" type="primary">ORF4</name>
</gene>
<feature type="transmembrane region" description="Helical" evidence="1">
    <location>
        <begin position="151"/>
        <end position="170"/>
    </location>
</feature>